<name>A0A1I3CXR7_9PLAN</name>
<dbReference type="InterPro" id="IPR010390">
    <property type="entry name" value="ABC-2_transporter-like"/>
</dbReference>
<protein>
    <submittedName>
        <fullName evidence="2">ABC-2 type transport system permease protein</fullName>
    </submittedName>
</protein>
<evidence type="ECO:0000313" key="3">
    <source>
        <dbReference type="Proteomes" id="UP000199518"/>
    </source>
</evidence>
<dbReference type="Proteomes" id="UP000199518">
    <property type="component" value="Unassembled WGS sequence"/>
</dbReference>
<keyword evidence="1" id="KW-0812">Transmembrane</keyword>
<proteinExistence type="predicted"/>
<feature type="transmembrane region" description="Helical" evidence="1">
    <location>
        <begin position="225"/>
        <end position="248"/>
    </location>
</feature>
<feature type="transmembrane region" description="Helical" evidence="1">
    <location>
        <begin position="45"/>
        <end position="67"/>
    </location>
</feature>
<feature type="transmembrane region" description="Helical" evidence="1">
    <location>
        <begin position="254"/>
        <end position="273"/>
    </location>
</feature>
<dbReference type="AlphaFoldDB" id="A0A1I3CXR7"/>
<evidence type="ECO:0000313" key="2">
    <source>
        <dbReference type="EMBL" id="SFH79360.1"/>
    </source>
</evidence>
<dbReference type="EMBL" id="FOQD01000003">
    <property type="protein sequence ID" value="SFH79360.1"/>
    <property type="molecule type" value="Genomic_DNA"/>
</dbReference>
<reference evidence="3" key="1">
    <citation type="submission" date="2016-10" db="EMBL/GenBank/DDBJ databases">
        <authorList>
            <person name="Varghese N."/>
            <person name="Submissions S."/>
        </authorList>
    </citation>
    <scope>NUCLEOTIDE SEQUENCE [LARGE SCALE GENOMIC DNA]</scope>
    <source>
        <strain evidence="3">DSM 26348</strain>
    </source>
</reference>
<feature type="transmembrane region" description="Helical" evidence="1">
    <location>
        <begin position="166"/>
        <end position="191"/>
    </location>
</feature>
<keyword evidence="1" id="KW-0472">Membrane</keyword>
<keyword evidence="1" id="KW-1133">Transmembrane helix</keyword>
<gene>
    <name evidence="2" type="ORF">SAMN05421753_10311</name>
</gene>
<accession>A0A1I3CXR7</accession>
<feature type="transmembrane region" description="Helical" evidence="1">
    <location>
        <begin position="136"/>
        <end position="154"/>
    </location>
</feature>
<dbReference type="Pfam" id="PF06182">
    <property type="entry name" value="ABC2_membrane_6"/>
    <property type="match status" value="1"/>
</dbReference>
<organism evidence="2 3">
    <name type="scientific">Planctomicrobium piriforme</name>
    <dbReference type="NCBI Taxonomy" id="1576369"/>
    <lineage>
        <taxon>Bacteria</taxon>
        <taxon>Pseudomonadati</taxon>
        <taxon>Planctomycetota</taxon>
        <taxon>Planctomycetia</taxon>
        <taxon>Planctomycetales</taxon>
        <taxon>Planctomycetaceae</taxon>
        <taxon>Planctomicrobium</taxon>
    </lineage>
</organism>
<dbReference type="STRING" id="1576369.SAMN05421753_10311"/>
<keyword evidence="3" id="KW-1185">Reference proteome</keyword>
<dbReference type="PANTHER" id="PTHR36833">
    <property type="entry name" value="SLR0610 PROTEIN-RELATED"/>
    <property type="match status" value="1"/>
</dbReference>
<evidence type="ECO:0000256" key="1">
    <source>
        <dbReference type="SAM" id="Phobius"/>
    </source>
</evidence>
<dbReference type="PANTHER" id="PTHR36833:SF2">
    <property type="entry name" value="SLR0610 PROTEIN"/>
    <property type="match status" value="1"/>
</dbReference>
<sequence>MQLRWLVCYDSLMEQQVAFRPNYLRVWLMFFRNSLVRAMMFRGHFLIETLTQTFWIAAQLILFEIIYGKVGEIKGWSQYEYFAFLATGMLINGLVEAFFMPNCANLSELIRTGNMDFALLKPIDTQFLVSFETVDFAMINQVLISLGILGFSLWKLGVTVTLLGAVMYLLLVVLGVMFFYSLMIALASTSIWMGRNQSLYEFWFYITVFARYPQNFYRQATGGQFVWFAFSFILPVLLVVTVPARILLYKPLEPNAIVLVIAPVATLICLFVSRKIFTWSLSHYRSASS</sequence>
<feature type="transmembrane region" description="Helical" evidence="1">
    <location>
        <begin position="79"/>
        <end position="99"/>
    </location>
</feature>